<evidence type="ECO:0000259" key="15">
    <source>
        <dbReference type="PROSITE" id="PS50042"/>
    </source>
</evidence>
<feature type="transmembrane region" description="Helical" evidence="13">
    <location>
        <begin position="147"/>
        <end position="170"/>
    </location>
</feature>
<dbReference type="FunFam" id="1.10.287.70:FF:000123">
    <property type="entry name" value="Potassium channel KAT3"/>
    <property type="match status" value="1"/>
</dbReference>
<protein>
    <recommendedName>
        <fullName evidence="13">Potassium channel</fullName>
    </recommendedName>
</protein>
<dbReference type="PROSITE" id="PS50042">
    <property type="entry name" value="CNMP_BINDING_3"/>
    <property type="match status" value="1"/>
</dbReference>
<dbReference type="Gene3D" id="1.10.287.70">
    <property type="match status" value="1"/>
</dbReference>
<dbReference type="PANTHER" id="PTHR45743">
    <property type="entry name" value="POTASSIUM CHANNEL AKT1"/>
    <property type="match status" value="1"/>
</dbReference>
<evidence type="ECO:0000256" key="6">
    <source>
        <dbReference type="ARBA" id="ARBA00022826"/>
    </source>
</evidence>
<evidence type="ECO:0000256" key="7">
    <source>
        <dbReference type="ARBA" id="ARBA00022882"/>
    </source>
</evidence>
<dbReference type="Gene3D" id="2.60.120.10">
    <property type="entry name" value="Jelly Rolls"/>
    <property type="match status" value="1"/>
</dbReference>
<dbReference type="SUPFAM" id="SSF51206">
    <property type="entry name" value="cAMP-binding domain-like"/>
    <property type="match status" value="1"/>
</dbReference>
<reference evidence="18" key="1">
    <citation type="journal article" date="2013" name="Nat. Genet.">
        <title>The Capsella rubella genome and the genomic consequences of rapid mating system evolution.</title>
        <authorList>
            <person name="Slotte T."/>
            <person name="Hazzouri K.M."/>
            <person name="Agren J.A."/>
            <person name="Koenig D."/>
            <person name="Maumus F."/>
            <person name="Guo Y.L."/>
            <person name="Steige K."/>
            <person name="Platts A.E."/>
            <person name="Escobar J.S."/>
            <person name="Newman L.K."/>
            <person name="Wang W."/>
            <person name="Mandakova T."/>
            <person name="Vello E."/>
            <person name="Smith L.M."/>
            <person name="Henz S.R."/>
            <person name="Steffen J."/>
            <person name="Takuno S."/>
            <person name="Brandvain Y."/>
            <person name="Coop G."/>
            <person name="Andolfatto P."/>
            <person name="Hu T.T."/>
            <person name="Blanchette M."/>
            <person name="Clark R.M."/>
            <person name="Quesneville H."/>
            <person name="Nordborg M."/>
            <person name="Gaut B.S."/>
            <person name="Lysak M.A."/>
            <person name="Jenkins J."/>
            <person name="Grimwood J."/>
            <person name="Chapman J."/>
            <person name="Prochnik S."/>
            <person name="Shu S."/>
            <person name="Rokhsar D."/>
            <person name="Schmutz J."/>
            <person name="Weigel D."/>
            <person name="Wright S.I."/>
        </authorList>
    </citation>
    <scope>NUCLEOTIDE SEQUENCE [LARGE SCALE GENOMIC DNA]</scope>
    <source>
        <strain evidence="18">cv. Monte Gargano</strain>
    </source>
</reference>
<feature type="region of interest" description="Disordered" evidence="14">
    <location>
        <begin position="590"/>
        <end position="643"/>
    </location>
</feature>
<evidence type="ECO:0000256" key="12">
    <source>
        <dbReference type="ARBA" id="ARBA00023303"/>
    </source>
</evidence>
<evidence type="ECO:0000256" key="1">
    <source>
        <dbReference type="ARBA" id="ARBA00004141"/>
    </source>
</evidence>
<evidence type="ECO:0000256" key="10">
    <source>
        <dbReference type="ARBA" id="ARBA00023065"/>
    </source>
</evidence>
<dbReference type="InterPro" id="IPR003938">
    <property type="entry name" value="K_chnl_volt-dep_EAG/ELK/ERG"/>
</dbReference>
<dbReference type="Pfam" id="PF00027">
    <property type="entry name" value="cNMP_binding"/>
    <property type="match status" value="1"/>
</dbReference>
<sequence>MSPLNRWQQEAFCKTNNKLELGSSERKEEEKEMSTTTSEARSPLPLLLRRGRSSTAISTAAEARSPLSALQFRRRSSKDVRNITSVSSSLLPAFGTVIEEDNPSSKPFIVLHFDRRYRLWELFLVILVGYSAWASLFELAFEKAAEGAFMTIDLVVDFFFAVDIILTFFVSYLDNTTYLNVTDHKLIAKRYLKSVAFVMDVASTLPIQFIYKTITGNVGRGQAFGFLNLLRLWRLRRVTELFKRLEKDAYFNYFVTRVIKLLCVTIFWIHLAGCILYWIAYHYPTPTETWIGSQVEDFKERSVWLGYTYSMYWSIVTLTTVGYGDLHAVNNREKTFNMFYMLFNIGLTSYIIGIMTNLVVHGANRTFAMRSAINHILRYTSKNRLPDSMREQMLSHMQLKFKTAELRQEEVLQDLPKAIRSSINQHLFRSVMEQAYLFKGFPDNLIVQLVSQIKAEYFPPKMEIILQNEIPTDFYIIVSGGVDIISSKGMSQQVLTKLGPGSMAGEIGVVLNIPQPFTVRTRGLSQVIRIGHHNFKEMVQSDNDVDAKMIITNFMNYLKGLNDELKKELPFLRDLLADADAQVQVQETIQTEETPQSNDEEIATVPRDENEQKEERRSEGVPKRVIIHGKRPNQDNNNNGDSNGRLIILPDSIQLLFDLAEKKLGKRGSTITMADGAHVEQIDALRENDHLYIF</sequence>
<keyword evidence="5 13" id="KW-0812">Transmembrane</keyword>
<keyword evidence="9 13" id="KW-1133">Transmembrane helix</keyword>
<evidence type="ECO:0000256" key="11">
    <source>
        <dbReference type="ARBA" id="ARBA00023136"/>
    </source>
</evidence>
<feature type="compositionally biased region" description="Basic and acidic residues" evidence="14">
    <location>
        <begin position="23"/>
        <end position="33"/>
    </location>
</feature>
<feature type="domain" description="Cyclic nucleotide-binding" evidence="15">
    <location>
        <begin position="437"/>
        <end position="550"/>
    </location>
</feature>
<feature type="region of interest" description="Disordered" evidence="14">
    <location>
        <begin position="16"/>
        <end position="41"/>
    </location>
</feature>
<keyword evidence="4 13" id="KW-0633">Potassium transport</keyword>
<comment type="domain">
    <text evidence="13">The KHA domain (rich in hydrophobic and acidic residues) present in the C-terminal part is likely to be important for tetramerization.</text>
</comment>
<dbReference type="EMBL" id="KB870811">
    <property type="protein sequence ID" value="EOA16133.1"/>
    <property type="molecule type" value="Genomic_DNA"/>
</dbReference>
<proteinExistence type="inferred from homology"/>
<feature type="transmembrane region" description="Helical" evidence="13">
    <location>
        <begin position="338"/>
        <end position="360"/>
    </location>
</feature>
<evidence type="ECO:0000256" key="13">
    <source>
        <dbReference type="RuleBase" id="RU369015"/>
    </source>
</evidence>
<comment type="domain">
    <text evidence="13">The segment S4 is probably the voltage-sensor and is characterized by a series of positively charged amino acids. The pore-forming region H5 is enclosed by the transmembrane segments S5 and S6 in the Shaker-type (1P/6TM) and contains the GYGD signature motif which seems to be involved in potassium selectivity.</text>
</comment>
<evidence type="ECO:0000256" key="14">
    <source>
        <dbReference type="SAM" id="MobiDB-lite"/>
    </source>
</evidence>
<dbReference type="InterPro" id="IPR005821">
    <property type="entry name" value="Ion_trans_dom"/>
</dbReference>
<dbReference type="InterPro" id="IPR000595">
    <property type="entry name" value="cNMP-bd_dom"/>
</dbReference>
<feature type="domain" description="KHA" evidence="16">
    <location>
        <begin position="624"/>
        <end position="694"/>
    </location>
</feature>
<comment type="function">
    <text evidence="13">Potassium channel.</text>
</comment>
<dbReference type="CDD" id="cd00038">
    <property type="entry name" value="CAP_ED"/>
    <property type="match status" value="1"/>
</dbReference>
<dbReference type="SUPFAM" id="SSF81324">
    <property type="entry name" value="Voltage-gated potassium channels"/>
    <property type="match status" value="1"/>
</dbReference>
<dbReference type="GO" id="GO:0034702">
    <property type="term" value="C:monoatomic ion channel complex"/>
    <property type="evidence" value="ECO:0007669"/>
    <property type="project" value="UniProtKB-KW"/>
</dbReference>
<dbReference type="InterPro" id="IPR014710">
    <property type="entry name" value="RmlC-like_jellyroll"/>
</dbReference>
<feature type="compositionally biased region" description="Basic and acidic residues" evidence="14">
    <location>
        <begin position="606"/>
        <end position="622"/>
    </location>
</feature>
<dbReference type="AlphaFoldDB" id="R0GYC0"/>
<evidence type="ECO:0000256" key="3">
    <source>
        <dbReference type="ARBA" id="ARBA00022448"/>
    </source>
</evidence>
<dbReference type="GO" id="GO:0005249">
    <property type="term" value="F:voltage-gated potassium channel activity"/>
    <property type="evidence" value="ECO:0007669"/>
    <property type="project" value="UniProtKB-UniRule"/>
</dbReference>
<dbReference type="InterPro" id="IPR045319">
    <property type="entry name" value="KAT/AKT"/>
</dbReference>
<evidence type="ECO:0000256" key="4">
    <source>
        <dbReference type="ARBA" id="ARBA00022538"/>
    </source>
</evidence>
<evidence type="ECO:0000259" key="16">
    <source>
        <dbReference type="PROSITE" id="PS51490"/>
    </source>
</evidence>
<feature type="compositionally biased region" description="Low complexity" evidence="14">
    <location>
        <begin position="634"/>
        <end position="643"/>
    </location>
</feature>
<evidence type="ECO:0000256" key="2">
    <source>
        <dbReference type="ARBA" id="ARBA00007929"/>
    </source>
</evidence>
<dbReference type="Proteomes" id="UP000029121">
    <property type="component" value="Unassembled WGS sequence"/>
</dbReference>
<dbReference type="eggNOG" id="KOG0498">
    <property type="taxonomic scope" value="Eukaryota"/>
</dbReference>
<feature type="transmembrane region" description="Helical" evidence="13">
    <location>
        <begin position="304"/>
        <end position="326"/>
    </location>
</feature>
<name>R0GYC0_9BRAS</name>
<gene>
    <name evidence="17" type="ORF">CARUB_v10004268mg</name>
</gene>
<keyword evidence="11 13" id="KW-0472">Membrane</keyword>
<evidence type="ECO:0000256" key="8">
    <source>
        <dbReference type="ARBA" id="ARBA00022958"/>
    </source>
</evidence>
<dbReference type="FunFam" id="2.60.120.10:FF:000074">
    <property type="entry name" value="Potassium channel KAT2"/>
    <property type="match status" value="1"/>
</dbReference>
<comment type="caution">
    <text evidence="13">Lacks conserved residue(s) required for the propagation of feature annotation.</text>
</comment>
<dbReference type="Pfam" id="PF11834">
    <property type="entry name" value="KHA"/>
    <property type="match status" value="1"/>
</dbReference>
<organism evidence="17 18">
    <name type="scientific">Capsella rubella</name>
    <dbReference type="NCBI Taxonomy" id="81985"/>
    <lineage>
        <taxon>Eukaryota</taxon>
        <taxon>Viridiplantae</taxon>
        <taxon>Streptophyta</taxon>
        <taxon>Embryophyta</taxon>
        <taxon>Tracheophyta</taxon>
        <taxon>Spermatophyta</taxon>
        <taxon>Magnoliopsida</taxon>
        <taxon>eudicotyledons</taxon>
        <taxon>Gunneridae</taxon>
        <taxon>Pentapetalae</taxon>
        <taxon>rosids</taxon>
        <taxon>malvids</taxon>
        <taxon>Brassicales</taxon>
        <taxon>Brassicaceae</taxon>
        <taxon>Camelineae</taxon>
        <taxon>Capsella</taxon>
    </lineage>
</organism>
<evidence type="ECO:0000256" key="9">
    <source>
        <dbReference type="ARBA" id="ARBA00022989"/>
    </source>
</evidence>
<comment type="similarity">
    <text evidence="2 13">Belongs to the potassium channel family. Plant (TC 1.A.1.4) subfamily.</text>
</comment>
<keyword evidence="8 13" id="KW-0630">Potassium</keyword>
<dbReference type="Pfam" id="PF00520">
    <property type="entry name" value="Ion_trans"/>
    <property type="match status" value="1"/>
</dbReference>
<dbReference type="InterPro" id="IPR021789">
    <property type="entry name" value="KHA_dom"/>
</dbReference>
<dbReference type="PANTHER" id="PTHR45743:SF27">
    <property type="entry name" value="POTASSIUM CHANNEL KAT3"/>
    <property type="match status" value="1"/>
</dbReference>
<feature type="transmembrane region" description="Helical" evidence="13">
    <location>
        <begin position="254"/>
        <end position="280"/>
    </location>
</feature>
<comment type="subunit">
    <text evidence="13">The potassium channel is composed of a homo- or heterotetrameric complex of pore-forming subunits.</text>
</comment>
<dbReference type="PROSITE" id="PS51490">
    <property type="entry name" value="KHA"/>
    <property type="match status" value="1"/>
</dbReference>
<keyword evidence="7 13" id="KW-0851">Voltage-gated channel</keyword>
<keyword evidence="3 13" id="KW-0813">Transport</keyword>
<dbReference type="InterPro" id="IPR018490">
    <property type="entry name" value="cNMP-bd_dom_sf"/>
</dbReference>
<dbReference type="SMART" id="SM00100">
    <property type="entry name" value="cNMP"/>
    <property type="match status" value="1"/>
</dbReference>
<keyword evidence="6 13" id="KW-0631">Potassium channel</keyword>
<accession>R0GYC0</accession>
<keyword evidence="18" id="KW-1185">Reference proteome</keyword>
<comment type="subcellular location">
    <subcellularLocation>
        <location evidence="1 13">Membrane</location>
        <topology evidence="1 13">Multi-pass membrane protein</topology>
    </subcellularLocation>
</comment>
<dbReference type="STRING" id="81985.R0GYC0"/>
<dbReference type="PRINTS" id="PR01463">
    <property type="entry name" value="EAGCHANLFMLY"/>
</dbReference>
<keyword evidence="12 13" id="KW-0407">Ion channel</keyword>
<keyword evidence="10 13" id="KW-0406">Ion transport</keyword>
<feature type="transmembrane region" description="Helical" evidence="13">
    <location>
        <begin position="122"/>
        <end position="141"/>
    </location>
</feature>
<evidence type="ECO:0000256" key="5">
    <source>
        <dbReference type="ARBA" id="ARBA00022692"/>
    </source>
</evidence>
<evidence type="ECO:0000313" key="17">
    <source>
        <dbReference type="EMBL" id="EOA16133.1"/>
    </source>
</evidence>
<evidence type="ECO:0000313" key="18">
    <source>
        <dbReference type="Proteomes" id="UP000029121"/>
    </source>
</evidence>